<dbReference type="RefSeq" id="XP_019087455.1">
    <property type="nucleotide sequence ID" value="XM_019231910.1"/>
</dbReference>
<name>A0ABM1QL17_CAMSA</name>
<reference evidence="4" key="2">
    <citation type="submission" date="2025-08" db="UniProtKB">
        <authorList>
            <consortium name="RefSeq"/>
        </authorList>
    </citation>
    <scope>IDENTIFICATION</scope>
    <source>
        <tissue evidence="4">Leaf</tissue>
    </source>
</reference>
<dbReference type="Proteomes" id="UP000694864">
    <property type="component" value="Chromosome 11"/>
</dbReference>
<organism evidence="3 4">
    <name type="scientific">Camelina sativa</name>
    <name type="common">False flax</name>
    <name type="synonym">Myagrum sativum</name>
    <dbReference type="NCBI Taxonomy" id="90675"/>
    <lineage>
        <taxon>Eukaryota</taxon>
        <taxon>Viridiplantae</taxon>
        <taxon>Streptophyta</taxon>
        <taxon>Embryophyta</taxon>
        <taxon>Tracheophyta</taxon>
        <taxon>Spermatophyta</taxon>
        <taxon>Magnoliopsida</taxon>
        <taxon>eudicotyledons</taxon>
        <taxon>Gunneridae</taxon>
        <taxon>Pentapetalae</taxon>
        <taxon>rosids</taxon>
        <taxon>malvids</taxon>
        <taxon>Brassicales</taxon>
        <taxon>Brassicaceae</taxon>
        <taxon>Camelineae</taxon>
        <taxon>Camelina</taxon>
    </lineage>
</organism>
<proteinExistence type="predicted"/>
<sequence>MTNRRITRFFRPNSDQPSSSNTPSIAATDEPSSECADLPSRLFTTGHYPDARLNTASVQTKICAVDCVWWIPHEVFFGQVWWSYWLPCGEYPEDYDPEYDLAPAYDDVYRKLRLAFLLIVDGVLLASSQTHRPTFNFPLALQLLAFRNISGLLDKYPGSADTRTFLEWYSLGLPKNNIPFTDVHCVERLSDLSVTPYFQVGPQKEGWGEWDDEVKDKRISYLVSQIENGRIFKKKLWPGGDASLPLISVPEKKDNVIHKKHIVPRRREVSAKLGVKQALSKPIRSCSTCLRQRFTNSDDSSFSDFKVVVEAEFRAITKETESKFKQLEAETNKLQETIKALRMERFNKHPSRKSL</sequence>
<keyword evidence="3" id="KW-1185">Reference proteome</keyword>
<dbReference type="GeneID" id="109127315"/>
<evidence type="ECO:0000256" key="2">
    <source>
        <dbReference type="SAM" id="MobiDB-lite"/>
    </source>
</evidence>
<accession>A0ABM1QL17</accession>
<feature type="compositionally biased region" description="Polar residues" evidence="2">
    <location>
        <begin position="13"/>
        <end position="25"/>
    </location>
</feature>
<evidence type="ECO:0000313" key="4">
    <source>
        <dbReference type="RefSeq" id="XP_019087455.1"/>
    </source>
</evidence>
<feature type="coiled-coil region" evidence="1">
    <location>
        <begin position="317"/>
        <end position="344"/>
    </location>
</feature>
<protein>
    <submittedName>
        <fullName evidence="4">Uncharacterized protein LOC109127315</fullName>
    </submittedName>
</protein>
<feature type="region of interest" description="Disordered" evidence="2">
    <location>
        <begin position="11"/>
        <end position="35"/>
    </location>
</feature>
<reference evidence="3" key="1">
    <citation type="journal article" date="2014" name="Nat. Commun.">
        <title>The emerging biofuel crop Camelina sativa retains a highly undifferentiated hexaploid genome structure.</title>
        <authorList>
            <person name="Kagale S."/>
            <person name="Koh C."/>
            <person name="Nixon J."/>
            <person name="Bollina V."/>
            <person name="Clarke W.E."/>
            <person name="Tuteja R."/>
            <person name="Spillane C."/>
            <person name="Robinson S.J."/>
            <person name="Links M.G."/>
            <person name="Clarke C."/>
            <person name="Higgins E.E."/>
            <person name="Huebert T."/>
            <person name="Sharpe A.G."/>
            <person name="Parkin I.A."/>
        </authorList>
    </citation>
    <scope>NUCLEOTIDE SEQUENCE [LARGE SCALE GENOMIC DNA]</scope>
    <source>
        <strain evidence="3">cv. DH55</strain>
    </source>
</reference>
<gene>
    <name evidence="4" type="primary">LOC109127315</name>
</gene>
<evidence type="ECO:0000313" key="3">
    <source>
        <dbReference type="Proteomes" id="UP000694864"/>
    </source>
</evidence>
<evidence type="ECO:0000256" key="1">
    <source>
        <dbReference type="SAM" id="Coils"/>
    </source>
</evidence>
<keyword evidence="1" id="KW-0175">Coiled coil</keyword>